<reference evidence="2 3" key="1">
    <citation type="journal article" date="2020" name="ISME J.">
        <title>Uncovering the hidden diversity of litter-decomposition mechanisms in mushroom-forming fungi.</title>
        <authorList>
            <person name="Floudas D."/>
            <person name="Bentzer J."/>
            <person name="Ahren D."/>
            <person name="Johansson T."/>
            <person name="Persson P."/>
            <person name="Tunlid A."/>
        </authorList>
    </citation>
    <scope>NUCLEOTIDE SEQUENCE [LARGE SCALE GENOMIC DNA]</scope>
    <source>
        <strain evidence="2 3">CBS 291.85</strain>
    </source>
</reference>
<organism evidence="2 3">
    <name type="scientific">Tetrapyrgos nigripes</name>
    <dbReference type="NCBI Taxonomy" id="182062"/>
    <lineage>
        <taxon>Eukaryota</taxon>
        <taxon>Fungi</taxon>
        <taxon>Dikarya</taxon>
        <taxon>Basidiomycota</taxon>
        <taxon>Agaricomycotina</taxon>
        <taxon>Agaricomycetes</taxon>
        <taxon>Agaricomycetidae</taxon>
        <taxon>Agaricales</taxon>
        <taxon>Marasmiineae</taxon>
        <taxon>Marasmiaceae</taxon>
        <taxon>Tetrapyrgos</taxon>
    </lineage>
</organism>
<dbReference type="Proteomes" id="UP000559256">
    <property type="component" value="Unassembled WGS sequence"/>
</dbReference>
<proteinExistence type="predicted"/>
<protein>
    <submittedName>
        <fullName evidence="2">Uncharacterized protein</fullName>
    </submittedName>
</protein>
<dbReference type="AlphaFoldDB" id="A0A8H5G7T0"/>
<dbReference type="EMBL" id="JAACJM010000046">
    <property type="protein sequence ID" value="KAF5359942.1"/>
    <property type="molecule type" value="Genomic_DNA"/>
</dbReference>
<comment type="caution">
    <text evidence="2">The sequence shown here is derived from an EMBL/GenBank/DDBJ whole genome shotgun (WGS) entry which is preliminary data.</text>
</comment>
<feature type="compositionally biased region" description="Low complexity" evidence="1">
    <location>
        <begin position="88"/>
        <end position="108"/>
    </location>
</feature>
<name>A0A8H5G7T0_9AGAR</name>
<keyword evidence="3" id="KW-1185">Reference proteome</keyword>
<sequence length="169" mass="18047">MRSSGIVTSITLRTSTRTSPAPFQIPLQREPYRWADVENACRLCNTGTTMGPAVTKLEASERWALDRLTIPSLLSILPAIHSPCNPVSANATPPNTSPSSNSSSLPTNQSHPTSRPTQRFPRTIPIRPTPTPPHTRLSTMETIVEGSPGLWGDVVIYTTTMGAGAGAGC</sequence>
<gene>
    <name evidence="2" type="ORF">D9758_013975</name>
</gene>
<evidence type="ECO:0000256" key="1">
    <source>
        <dbReference type="SAM" id="MobiDB-lite"/>
    </source>
</evidence>
<evidence type="ECO:0000313" key="3">
    <source>
        <dbReference type="Proteomes" id="UP000559256"/>
    </source>
</evidence>
<evidence type="ECO:0000313" key="2">
    <source>
        <dbReference type="EMBL" id="KAF5359942.1"/>
    </source>
</evidence>
<accession>A0A8H5G7T0</accession>
<feature type="region of interest" description="Disordered" evidence="1">
    <location>
        <begin position="87"/>
        <end position="137"/>
    </location>
</feature>
<feature type="compositionally biased region" description="Low complexity" evidence="1">
    <location>
        <begin position="115"/>
        <end position="126"/>
    </location>
</feature>